<dbReference type="EMBL" id="JBHTLD010000025">
    <property type="protein sequence ID" value="MFD1185513.1"/>
    <property type="molecule type" value="Genomic_DNA"/>
</dbReference>
<gene>
    <name evidence="1" type="ORF">ACFQ2O_04770</name>
</gene>
<name>A0ABW3SLN1_9BACT</name>
<organism evidence="1 2">
    <name type="scientific">Pontibacter rugosus</name>
    <dbReference type="NCBI Taxonomy" id="1745966"/>
    <lineage>
        <taxon>Bacteria</taxon>
        <taxon>Pseudomonadati</taxon>
        <taxon>Bacteroidota</taxon>
        <taxon>Cytophagia</taxon>
        <taxon>Cytophagales</taxon>
        <taxon>Hymenobacteraceae</taxon>
        <taxon>Pontibacter</taxon>
    </lineage>
</organism>
<comment type="caution">
    <text evidence="1">The sequence shown here is derived from an EMBL/GenBank/DDBJ whole genome shotgun (WGS) entry which is preliminary data.</text>
</comment>
<evidence type="ECO:0000313" key="1">
    <source>
        <dbReference type="EMBL" id="MFD1185513.1"/>
    </source>
</evidence>
<keyword evidence="2" id="KW-1185">Reference proteome</keyword>
<proteinExistence type="predicted"/>
<evidence type="ECO:0000313" key="2">
    <source>
        <dbReference type="Proteomes" id="UP001597094"/>
    </source>
</evidence>
<protein>
    <submittedName>
        <fullName evidence="1">Uncharacterized protein</fullName>
    </submittedName>
</protein>
<dbReference type="Proteomes" id="UP001597094">
    <property type="component" value="Unassembled WGS sequence"/>
</dbReference>
<accession>A0ABW3SLN1</accession>
<reference evidence="2" key="1">
    <citation type="journal article" date="2019" name="Int. J. Syst. Evol. Microbiol.">
        <title>The Global Catalogue of Microorganisms (GCM) 10K type strain sequencing project: providing services to taxonomists for standard genome sequencing and annotation.</title>
        <authorList>
            <consortium name="The Broad Institute Genomics Platform"/>
            <consortium name="The Broad Institute Genome Sequencing Center for Infectious Disease"/>
            <person name="Wu L."/>
            <person name="Ma J."/>
        </authorList>
    </citation>
    <scope>NUCLEOTIDE SEQUENCE [LARGE SCALE GENOMIC DNA]</scope>
    <source>
        <strain evidence="2">JCM 31319</strain>
    </source>
</reference>
<dbReference type="RefSeq" id="WP_377523267.1">
    <property type="nucleotide sequence ID" value="NZ_JBHTLD010000025.1"/>
</dbReference>
<sequence length="55" mass="6159">MKQADAAANTLEAEIDLLVYRLYKLTYEEVLLVEPGFSLSREAYELVEGHKAASV</sequence>